<keyword evidence="2" id="KW-1185">Reference proteome</keyword>
<name>A0AC61R9P9_9FIRM</name>
<reference evidence="1" key="1">
    <citation type="submission" date="2019-04" db="EMBL/GenBank/DDBJ databases">
        <title>Microbes associate with the intestines of laboratory mice.</title>
        <authorList>
            <person name="Navarre W."/>
            <person name="Wong E."/>
            <person name="Huang K."/>
            <person name="Tropini C."/>
            <person name="Ng K."/>
            <person name="Yu B."/>
        </authorList>
    </citation>
    <scope>NUCLEOTIDE SEQUENCE</scope>
    <source>
        <strain evidence="1">NM09_H32</strain>
    </source>
</reference>
<dbReference type="Proteomes" id="UP000308836">
    <property type="component" value="Unassembled WGS sequence"/>
</dbReference>
<dbReference type="EC" id="2.2.1.7" evidence="1"/>
<accession>A0AC61R9P9</accession>
<comment type="caution">
    <text evidence="1">The sequence shown here is derived from an EMBL/GenBank/DDBJ whole genome shotgun (WGS) entry which is preliminary data.</text>
</comment>
<gene>
    <name evidence="1" type="primary">dxs</name>
    <name evidence="1" type="ORF">E5336_00950</name>
</gene>
<organism evidence="1 2">
    <name type="scientific">Dubosiella muris</name>
    <dbReference type="NCBI Taxonomy" id="3038133"/>
    <lineage>
        <taxon>Bacteria</taxon>
        <taxon>Bacillati</taxon>
        <taxon>Bacillota</taxon>
        <taxon>Erysipelotrichia</taxon>
        <taxon>Erysipelotrichales</taxon>
        <taxon>Erysipelotrichaceae</taxon>
        <taxon>Dubosiella</taxon>
    </lineage>
</organism>
<evidence type="ECO:0000313" key="1">
    <source>
        <dbReference type="EMBL" id="TGY67012.1"/>
    </source>
</evidence>
<evidence type="ECO:0000313" key="2">
    <source>
        <dbReference type="Proteomes" id="UP000308836"/>
    </source>
</evidence>
<proteinExistence type="predicted"/>
<keyword evidence="1" id="KW-0808">Transferase</keyword>
<protein>
    <submittedName>
        <fullName evidence="1">1-deoxy-D-xylulose-5-phosphate synthase</fullName>
        <ecNumber evidence="1">2.2.1.7</ecNumber>
    </submittedName>
</protein>
<sequence length="617" mass="68402">MKITDIQSPDQIKSMSTKQLQELADDIRMFLIGSISRTGGHLSSNLGVVELTIALHYVFHSPNDKFLFDVGHQSYTHKILTGRAGAFSTLRKHNGLSGFQKRSESVHDAWEAGHSSTSLSAALGMAIARDLQHENFEIIPIIGDGALSGGMALEALNDIGVSHKKMIIIFNDNNMSISKNHGAIEKRLTNLRSSSLYRHMKQDVKTNLNQTKTGVNLLHSLTHLRDSLKDSLVDAPLFKEFNLDYLGPVDGHNIPALIKVLETAKEHEGPIVVHVITQKGKGYKLAEQDRTGKWHGVGPFDPATGRLLVKLPPQEISWSQVISNTLIDLAAKNPKIVAITPAMAQGSKLLEFASRYKDRFFDCGIAEQHAVTMAAGMAVGGLHPFVSIYSSFLQRAYDQINHDVARMNVPVVFGIDRAGLVGDDGETHQGIYDIAFLRSIPNLVLSQPKDAKEAQNLLYSAFAYNGPFCIRYPRGNVHYAPNERYEAIEIGTWTCHIVGIPEQIVITYGPDVDRLIQKARENAMGVMVINARFFKPIDTKMLDTVFKENLPVTVFETDCEIGSLSSAILEAMNKKDHQIDIIGIQDHFVPQGSIRVLRQEEGIDIDTVFERLERKNA</sequence>
<dbReference type="EMBL" id="SRYG01000002">
    <property type="protein sequence ID" value="TGY67012.1"/>
    <property type="molecule type" value="Genomic_DNA"/>
</dbReference>